<name>A0A0N7M951_9RHOB</name>
<organism evidence="2 3">
    <name type="scientific">Shimia thalassica</name>
    <dbReference type="NCBI Taxonomy" id="1715693"/>
    <lineage>
        <taxon>Bacteria</taxon>
        <taxon>Pseudomonadati</taxon>
        <taxon>Pseudomonadota</taxon>
        <taxon>Alphaproteobacteria</taxon>
        <taxon>Rhodobacterales</taxon>
        <taxon>Roseobacteraceae</taxon>
    </lineage>
</organism>
<reference evidence="3" key="1">
    <citation type="submission" date="2015-09" db="EMBL/GenBank/DDBJ databases">
        <authorList>
            <person name="Rodrigo-Torres Lidia"/>
            <person name="Arahal R.David."/>
        </authorList>
    </citation>
    <scope>NUCLEOTIDE SEQUENCE [LARGE SCALE GENOMIC DNA]</scope>
    <source>
        <strain evidence="3">CECT 7735</strain>
    </source>
</reference>
<keyword evidence="1" id="KW-0472">Membrane</keyword>
<evidence type="ECO:0000256" key="1">
    <source>
        <dbReference type="SAM" id="Phobius"/>
    </source>
</evidence>
<evidence type="ECO:0000313" key="3">
    <source>
        <dbReference type="Proteomes" id="UP000051870"/>
    </source>
</evidence>
<keyword evidence="3" id="KW-1185">Reference proteome</keyword>
<evidence type="ECO:0000313" key="2">
    <source>
        <dbReference type="EMBL" id="CUJ94773.1"/>
    </source>
</evidence>
<dbReference type="Proteomes" id="UP000051870">
    <property type="component" value="Unassembled WGS sequence"/>
</dbReference>
<dbReference type="AlphaFoldDB" id="A0A0N7M951"/>
<proteinExistence type="predicted"/>
<protein>
    <submittedName>
        <fullName evidence="2">Uncharacterized protein</fullName>
    </submittedName>
</protein>
<dbReference type="STRING" id="1715693.PH7735_01786"/>
<keyword evidence="1" id="KW-1133">Transmembrane helix</keyword>
<dbReference type="RefSeq" id="WP_058310873.1">
    <property type="nucleotide sequence ID" value="NZ_CYTW01000001.1"/>
</dbReference>
<accession>A0A0N7M951</accession>
<keyword evidence="1" id="KW-0812">Transmembrane</keyword>
<dbReference type="GeneID" id="83880827"/>
<dbReference type="EMBL" id="CYTW01000001">
    <property type="protein sequence ID" value="CUJ94773.1"/>
    <property type="molecule type" value="Genomic_DNA"/>
</dbReference>
<feature type="transmembrane region" description="Helical" evidence="1">
    <location>
        <begin position="40"/>
        <end position="60"/>
    </location>
</feature>
<gene>
    <name evidence="2" type="ORF">PH7735_01786</name>
</gene>
<sequence>MTDNVYSIDTGEPLRDADVSPEPHVIRVRIELPEPEPVPLITPLGIVFAVLAGLVSYAAVSSML</sequence>